<evidence type="ECO:0000313" key="1">
    <source>
        <dbReference type="EMBL" id="KZP23815.1"/>
    </source>
</evidence>
<dbReference type="Proteomes" id="UP000076532">
    <property type="component" value="Unassembled WGS sequence"/>
</dbReference>
<protein>
    <submittedName>
        <fullName evidence="1">Uncharacterized protein</fullName>
    </submittedName>
</protein>
<keyword evidence="2" id="KW-1185">Reference proteome</keyword>
<name>A0A166MB32_9AGAM</name>
<dbReference type="EMBL" id="KV417530">
    <property type="protein sequence ID" value="KZP23815.1"/>
    <property type="molecule type" value="Genomic_DNA"/>
</dbReference>
<proteinExistence type="predicted"/>
<dbReference type="AlphaFoldDB" id="A0A166MB32"/>
<sequence length="102" mass="11248">MRPTCARALVCSTPLSVPLHSLIVSPWGKYGAVKRPAGDDRSHHWTTQPCIESAINENLCAILARSRPTADARIALDRKRSPWCHPRPGHFGNDNEILTIIG</sequence>
<accession>A0A166MB32</accession>
<evidence type="ECO:0000313" key="2">
    <source>
        <dbReference type="Proteomes" id="UP000076532"/>
    </source>
</evidence>
<reference evidence="1 2" key="1">
    <citation type="journal article" date="2016" name="Mol. Biol. Evol.">
        <title>Comparative Genomics of Early-Diverging Mushroom-Forming Fungi Provides Insights into the Origins of Lignocellulose Decay Capabilities.</title>
        <authorList>
            <person name="Nagy L.G."/>
            <person name="Riley R."/>
            <person name="Tritt A."/>
            <person name="Adam C."/>
            <person name="Daum C."/>
            <person name="Floudas D."/>
            <person name="Sun H."/>
            <person name="Yadav J.S."/>
            <person name="Pangilinan J."/>
            <person name="Larsson K.H."/>
            <person name="Matsuura K."/>
            <person name="Barry K."/>
            <person name="Labutti K."/>
            <person name="Kuo R."/>
            <person name="Ohm R.A."/>
            <person name="Bhattacharya S.S."/>
            <person name="Shirouzu T."/>
            <person name="Yoshinaga Y."/>
            <person name="Martin F.M."/>
            <person name="Grigoriev I.V."/>
            <person name="Hibbett D.S."/>
        </authorList>
    </citation>
    <scope>NUCLEOTIDE SEQUENCE [LARGE SCALE GENOMIC DNA]</scope>
    <source>
        <strain evidence="1 2">CBS 109695</strain>
    </source>
</reference>
<gene>
    <name evidence="1" type="ORF">FIBSPDRAFT_446725</name>
</gene>
<organism evidence="1 2">
    <name type="scientific">Athelia psychrophila</name>
    <dbReference type="NCBI Taxonomy" id="1759441"/>
    <lineage>
        <taxon>Eukaryota</taxon>
        <taxon>Fungi</taxon>
        <taxon>Dikarya</taxon>
        <taxon>Basidiomycota</taxon>
        <taxon>Agaricomycotina</taxon>
        <taxon>Agaricomycetes</taxon>
        <taxon>Agaricomycetidae</taxon>
        <taxon>Atheliales</taxon>
        <taxon>Atheliaceae</taxon>
        <taxon>Athelia</taxon>
    </lineage>
</organism>